<reference evidence="1 2" key="2">
    <citation type="journal article" date="2010" name="Stand. Genomic Sci.">
        <title>Complete genome sequence of Desulfohalobium retbaense type strain (HR(100)).</title>
        <authorList>
            <person name="Spring S."/>
            <person name="Nolan M."/>
            <person name="Lapidus A."/>
            <person name="Glavina Del Rio T."/>
            <person name="Copeland A."/>
            <person name="Tice H."/>
            <person name="Cheng J.F."/>
            <person name="Lucas S."/>
            <person name="Land M."/>
            <person name="Chen F."/>
            <person name="Bruce D."/>
            <person name="Goodwin L."/>
            <person name="Pitluck S."/>
            <person name="Ivanova N."/>
            <person name="Mavromatis K."/>
            <person name="Mikhailova N."/>
            <person name="Pati A."/>
            <person name="Chen A."/>
            <person name="Palaniappan K."/>
            <person name="Hauser L."/>
            <person name="Chang Y.J."/>
            <person name="Jeffries C.D."/>
            <person name="Munk C."/>
            <person name="Kiss H."/>
            <person name="Chain P."/>
            <person name="Han C."/>
            <person name="Brettin T."/>
            <person name="Detter J.C."/>
            <person name="Schuler E."/>
            <person name="Goker M."/>
            <person name="Rohde M."/>
            <person name="Bristow J."/>
            <person name="Eisen J.A."/>
            <person name="Markowitz V."/>
            <person name="Hugenholtz P."/>
            <person name="Kyrpides N.C."/>
            <person name="Klenk H.P."/>
        </authorList>
    </citation>
    <scope>NUCLEOTIDE SEQUENCE [LARGE SCALE GENOMIC DNA]</scope>
    <source>
        <strain evidence="2">ATCC 49802 / DSM 20745 / S 6022</strain>
    </source>
</reference>
<dbReference type="EMBL" id="CP001824">
    <property type="protein sequence ID" value="ACZ40478.1"/>
    <property type="molecule type" value="Genomic_DNA"/>
</dbReference>
<reference evidence="2" key="1">
    <citation type="submission" date="2009-11" db="EMBL/GenBank/DDBJ databases">
        <title>The complete chromosome 2 of Sphaerobacter thermophilus DSM 20745.</title>
        <authorList>
            <person name="Lucas S."/>
            <person name="Copeland A."/>
            <person name="Lapidus A."/>
            <person name="Glavina del Rio T."/>
            <person name="Dalin E."/>
            <person name="Tice H."/>
            <person name="Bruce D."/>
            <person name="Goodwin L."/>
            <person name="Pitluck S."/>
            <person name="Kyrpides N."/>
            <person name="Mavromatis K."/>
            <person name="Ivanova N."/>
            <person name="Mikhailova N."/>
            <person name="LaButti K.M."/>
            <person name="Clum A."/>
            <person name="Sun H.I."/>
            <person name="Brettin T."/>
            <person name="Detter J.C."/>
            <person name="Han C."/>
            <person name="Larimer F."/>
            <person name="Land M."/>
            <person name="Hauser L."/>
            <person name="Markowitz V."/>
            <person name="Cheng J.F."/>
            <person name="Hugenholtz P."/>
            <person name="Woyke T."/>
            <person name="Wu D."/>
            <person name="Steenblock K."/>
            <person name="Schneider S."/>
            <person name="Pukall R."/>
            <person name="Goeker M."/>
            <person name="Klenk H.P."/>
            <person name="Eisen J.A."/>
        </authorList>
    </citation>
    <scope>NUCLEOTIDE SEQUENCE [LARGE SCALE GENOMIC DNA]</scope>
    <source>
        <strain evidence="2">ATCC 49802 / DSM 20745 / S 6022</strain>
    </source>
</reference>
<evidence type="ECO:0000313" key="1">
    <source>
        <dbReference type="EMBL" id="ACZ40478.1"/>
    </source>
</evidence>
<dbReference type="HOGENOM" id="CLU_2289885_0_0_0"/>
<organism evidence="1 2">
    <name type="scientific">Sphaerobacter thermophilus (strain ATCC 49802 / DSM 20745 / KCCM 41009 / NCIMB 13125 / S 6022)</name>
    <dbReference type="NCBI Taxonomy" id="479434"/>
    <lineage>
        <taxon>Bacteria</taxon>
        <taxon>Pseudomonadati</taxon>
        <taxon>Thermomicrobiota</taxon>
        <taxon>Thermomicrobia</taxon>
        <taxon>Sphaerobacterales</taxon>
        <taxon>Sphaerobacterineae</taxon>
        <taxon>Sphaerobacteraceae</taxon>
        <taxon>Sphaerobacter</taxon>
    </lineage>
</organism>
<dbReference type="RefSeq" id="WP_012873513.1">
    <property type="nucleotide sequence ID" value="NC_013524.1"/>
</dbReference>
<proteinExistence type="predicted"/>
<dbReference type="Proteomes" id="UP000002027">
    <property type="component" value="Chromosome 2"/>
</dbReference>
<name>D1C9I5_SPHTD</name>
<gene>
    <name evidence="1" type="ordered locus">Sthe_3077</name>
</gene>
<dbReference type="InParanoid" id="D1C9I5"/>
<keyword evidence="2" id="KW-1185">Reference proteome</keyword>
<accession>D1C9I5</accession>
<sequence>MGIETPEDVAVVRRWLSEQVRQGNNLARRCLRVLDQAAPEAEIATARLIVQAIFRVAAQADALLRDRYYAAGAPYGDSEDGLHRWVTEQQTLERERRSRLN</sequence>
<protein>
    <submittedName>
        <fullName evidence="1">Uncharacterized protein</fullName>
    </submittedName>
</protein>
<dbReference type="AlphaFoldDB" id="D1C9I5"/>
<evidence type="ECO:0000313" key="2">
    <source>
        <dbReference type="Proteomes" id="UP000002027"/>
    </source>
</evidence>
<dbReference type="KEGG" id="sti:Sthe_3077"/>